<dbReference type="EMBL" id="JAMSKV010000011">
    <property type="protein sequence ID" value="MCQ8279270.1"/>
    <property type="molecule type" value="Genomic_DNA"/>
</dbReference>
<gene>
    <name evidence="1" type="ORF">NFI95_12540</name>
</gene>
<accession>A0ABT1WA51</accession>
<dbReference type="Proteomes" id="UP001524587">
    <property type="component" value="Unassembled WGS sequence"/>
</dbReference>
<name>A0ABT1WA51_9PROT</name>
<proteinExistence type="predicted"/>
<dbReference type="Gene3D" id="1.10.10.10">
    <property type="entry name" value="Winged helix-like DNA-binding domain superfamily/Winged helix DNA-binding domain"/>
    <property type="match status" value="1"/>
</dbReference>
<evidence type="ECO:0000313" key="1">
    <source>
        <dbReference type="EMBL" id="MCQ8279270.1"/>
    </source>
</evidence>
<dbReference type="SUPFAM" id="SSF46689">
    <property type="entry name" value="Homeodomain-like"/>
    <property type="match status" value="1"/>
</dbReference>
<dbReference type="InterPro" id="IPR009057">
    <property type="entry name" value="Homeodomain-like_sf"/>
</dbReference>
<comment type="caution">
    <text evidence="1">The sequence shown here is derived from an EMBL/GenBank/DDBJ whole genome shotgun (WGS) entry which is preliminary data.</text>
</comment>
<evidence type="ECO:0000313" key="2">
    <source>
        <dbReference type="Proteomes" id="UP001524587"/>
    </source>
</evidence>
<reference evidence="1 2" key="1">
    <citation type="submission" date="2022-06" db="EMBL/GenBank/DDBJ databases">
        <title>Endosaccharibacter gen. nov., sp. nov., endophytic bacteria isolated from sugarcane.</title>
        <authorList>
            <person name="Pitiwittayakul N."/>
            <person name="Yukphan P."/>
            <person name="Charoenyingcharoen P."/>
            <person name="Tanasupawat S."/>
        </authorList>
    </citation>
    <scope>NUCLEOTIDE SEQUENCE [LARGE SCALE GENOMIC DNA]</scope>
    <source>
        <strain evidence="1 2">KSS8</strain>
    </source>
</reference>
<sequence length="83" mass="9117">MDKMLSDDLRSRLIVAVADGMSRRAAAERFGVAASTAVRWVHAFNTTGDTRSRRIEAFRDAILAAIEAQKDIALTELAAHRCT</sequence>
<dbReference type="InterPro" id="IPR036388">
    <property type="entry name" value="WH-like_DNA-bd_sf"/>
</dbReference>
<keyword evidence="2" id="KW-1185">Reference proteome</keyword>
<protein>
    <submittedName>
        <fullName evidence="1">Helix-turn-helix domain-containing protein</fullName>
    </submittedName>
</protein>
<dbReference type="Pfam" id="PF13384">
    <property type="entry name" value="HTH_23"/>
    <property type="match status" value="1"/>
</dbReference>
<organism evidence="1 2">
    <name type="scientific">Endosaccharibacter trunci</name>
    <dbReference type="NCBI Taxonomy" id="2812733"/>
    <lineage>
        <taxon>Bacteria</taxon>
        <taxon>Pseudomonadati</taxon>
        <taxon>Pseudomonadota</taxon>
        <taxon>Alphaproteobacteria</taxon>
        <taxon>Acetobacterales</taxon>
        <taxon>Acetobacteraceae</taxon>
        <taxon>Endosaccharibacter</taxon>
    </lineage>
</organism>